<name>A0A6I8U4R9_AEDAE</name>
<dbReference type="AlphaFoldDB" id="A0A6I8U4R9"/>
<keyword evidence="2" id="KW-0812">Transmembrane</keyword>
<keyword evidence="2" id="KW-1133">Transmembrane helix</keyword>
<dbReference type="Proteomes" id="UP000008820">
    <property type="component" value="Chromosome 1"/>
</dbReference>
<dbReference type="EnsemblMetazoa" id="AAEL024005-RA">
    <property type="protein sequence ID" value="AAEL024005-PA"/>
    <property type="gene ID" value="AAEL024005"/>
</dbReference>
<dbReference type="InterPro" id="IPR003961">
    <property type="entry name" value="FN3_dom"/>
</dbReference>
<dbReference type="PROSITE" id="PS50835">
    <property type="entry name" value="IG_LIKE"/>
    <property type="match status" value="1"/>
</dbReference>
<dbReference type="SUPFAM" id="SSF49265">
    <property type="entry name" value="Fibronectin type III"/>
    <property type="match status" value="1"/>
</dbReference>
<evidence type="ECO:0000256" key="1">
    <source>
        <dbReference type="SAM" id="MobiDB-lite"/>
    </source>
</evidence>
<reference evidence="3" key="2">
    <citation type="submission" date="2020-05" db="UniProtKB">
        <authorList>
            <consortium name="EnsemblMetazoa"/>
        </authorList>
    </citation>
    <scope>IDENTIFICATION</scope>
    <source>
        <strain evidence="3">LVP_AGWG</strain>
    </source>
</reference>
<evidence type="ECO:0000313" key="3">
    <source>
        <dbReference type="EnsemblMetazoa" id="AAEL024005-PA"/>
    </source>
</evidence>
<dbReference type="InterPro" id="IPR007110">
    <property type="entry name" value="Ig-like_dom"/>
</dbReference>
<keyword evidence="2" id="KW-0472">Membrane</keyword>
<keyword evidence="4" id="KW-1185">Reference proteome</keyword>
<dbReference type="InterPro" id="IPR013783">
    <property type="entry name" value="Ig-like_fold"/>
</dbReference>
<dbReference type="Gene3D" id="2.60.40.10">
    <property type="entry name" value="Immunoglobulins"/>
    <property type="match status" value="1"/>
</dbReference>
<reference evidence="3 4" key="1">
    <citation type="submission" date="2017-06" db="EMBL/GenBank/DDBJ databases">
        <title>Aedes aegypti genome working group (AGWG) sequencing and assembly.</title>
        <authorList>
            <consortium name="Aedes aegypti Genome Working Group (AGWG)"/>
            <person name="Matthews B.J."/>
        </authorList>
    </citation>
    <scope>NUCLEOTIDE SEQUENCE [LARGE SCALE GENOMIC DNA]</scope>
    <source>
        <strain evidence="3 4">LVP_AGWG</strain>
    </source>
</reference>
<sequence length="365" mass="41506">MWVHEGRRDDFQQRFQSDGSLQLTNLTSKDGGKYTCSELVPTFTTVQLDDIPSAEDSNGTGEALLMFGPRNDTQNISSSSEEDEPSTPSSPQFDSTPDRYVQIRQFNVKVRTPPLAVSNFFVRASTIIAVLVWEVMPNRTGGYAIRDFTAEMRKLRWSDEEPEERWETIDPRHISPNARQLEIYHLIPNTTYEFRIWANNALGAGEVMTITATTSPDMEEKDLIRRIMIDAQNFDTRVWIAAVGVVMGTLVILTLGTCIVLYKECREPIEKEEELDSLELVPNIILNPGFCDSDDQGQNPLSPPVPRTLAFSPVAVGNNHLSSHHNRRGSSYHSRYHYDDDDDYEPMTFSRRMSIFFTGNTIKRI</sequence>
<dbReference type="SUPFAM" id="SSF48726">
    <property type="entry name" value="Immunoglobulin"/>
    <property type="match status" value="1"/>
</dbReference>
<evidence type="ECO:0000313" key="4">
    <source>
        <dbReference type="Proteomes" id="UP000008820"/>
    </source>
</evidence>
<dbReference type="SMART" id="SM00060">
    <property type="entry name" value="FN3"/>
    <property type="match status" value="1"/>
</dbReference>
<gene>
    <name evidence="3" type="primary">5566774</name>
</gene>
<dbReference type="OrthoDB" id="6266590at2759"/>
<feature type="transmembrane region" description="Helical" evidence="2">
    <location>
        <begin position="238"/>
        <end position="262"/>
    </location>
</feature>
<dbReference type="CDD" id="cd00063">
    <property type="entry name" value="FN3"/>
    <property type="match status" value="1"/>
</dbReference>
<dbReference type="InterPro" id="IPR036179">
    <property type="entry name" value="Ig-like_dom_sf"/>
</dbReference>
<dbReference type="PROSITE" id="PS50853">
    <property type="entry name" value="FN3"/>
    <property type="match status" value="1"/>
</dbReference>
<dbReference type="InterPro" id="IPR036116">
    <property type="entry name" value="FN3_sf"/>
</dbReference>
<feature type="region of interest" description="Disordered" evidence="1">
    <location>
        <begin position="50"/>
        <end position="97"/>
    </location>
</feature>
<accession>A0A6I8U4R9</accession>
<organism evidence="3 4">
    <name type="scientific">Aedes aegypti</name>
    <name type="common">Yellowfever mosquito</name>
    <name type="synonym">Culex aegypti</name>
    <dbReference type="NCBI Taxonomy" id="7159"/>
    <lineage>
        <taxon>Eukaryota</taxon>
        <taxon>Metazoa</taxon>
        <taxon>Ecdysozoa</taxon>
        <taxon>Arthropoda</taxon>
        <taxon>Hexapoda</taxon>
        <taxon>Insecta</taxon>
        <taxon>Pterygota</taxon>
        <taxon>Neoptera</taxon>
        <taxon>Endopterygota</taxon>
        <taxon>Diptera</taxon>
        <taxon>Nematocera</taxon>
        <taxon>Culicoidea</taxon>
        <taxon>Culicidae</taxon>
        <taxon>Culicinae</taxon>
        <taxon>Aedini</taxon>
        <taxon>Aedes</taxon>
        <taxon>Stegomyia</taxon>
    </lineage>
</organism>
<evidence type="ECO:0000256" key="2">
    <source>
        <dbReference type="SAM" id="Phobius"/>
    </source>
</evidence>
<proteinExistence type="predicted"/>
<protein>
    <submittedName>
        <fullName evidence="3">Uncharacterized protein</fullName>
    </submittedName>
</protein>